<keyword evidence="1" id="KW-1133">Transmembrane helix</keyword>
<dbReference type="InterPro" id="IPR007462">
    <property type="entry name" value="COV1-like"/>
</dbReference>
<feature type="transmembrane region" description="Helical" evidence="1">
    <location>
        <begin position="7"/>
        <end position="29"/>
    </location>
</feature>
<sequence length="206" mass="22825">MKRLRRIIVAGLLVWLPLGITIFVVKILIDLLGQTYLLIPEALRPENLFGITIPGIGIIMAIIVLFATGLIAANYLGKTLVDTWEKFLDKIPLVRSIYSPLKKFAELVLSDQTQSFSKVLLIQYPRKGVYSLCFQTSKDVGEIKEKSGENVVCVFIPTTPNPTSGYIIMVPKDEVIELDMSVEDALKMIISLGVVVPSSDKDLTES</sequence>
<dbReference type="PANTHER" id="PTHR31876">
    <property type="entry name" value="COV-LIKE PROTEIN 1"/>
    <property type="match status" value="1"/>
</dbReference>
<organism evidence="2">
    <name type="scientific">marine metagenome</name>
    <dbReference type="NCBI Taxonomy" id="408172"/>
    <lineage>
        <taxon>unclassified sequences</taxon>
        <taxon>metagenomes</taxon>
        <taxon>ecological metagenomes</taxon>
    </lineage>
</organism>
<dbReference type="EMBL" id="UINC01005238">
    <property type="protein sequence ID" value="SVA20016.1"/>
    <property type="molecule type" value="Genomic_DNA"/>
</dbReference>
<dbReference type="PANTHER" id="PTHR31876:SF26">
    <property type="entry name" value="PROTEIN LIKE COV 2"/>
    <property type="match status" value="1"/>
</dbReference>
<reference evidence="2" key="1">
    <citation type="submission" date="2018-05" db="EMBL/GenBank/DDBJ databases">
        <authorList>
            <person name="Lanie J.A."/>
            <person name="Ng W.-L."/>
            <person name="Kazmierczak K.M."/>
            <person name="Andrzejewski T.M."/>
            <person name="Davidsen T.M."/>
            <person name="Wayne K.J."/>
            <person name="Tettelin H."/>
            <person name="Glass J.I."/>
            <person name="Rusch D."/>
            <person name="Podicherti R."/>
            <person name="Tsui H.-C.T."/>
            <person name="Winkler M.E."/>
        </authorList>
    </citation>
    <scope>NUCLEOTIDE SEQUENCE</scope>
</reference>
<protein>
    <recommendedName>
        <fullName evidence="3">DUF502 domain-containing protein</fullName>
    </recommendedName>
</protein>
<keyword evidence="1" id="KW-0472">Membrane</keyword>
<evidence type="ECO:0000313" key="2">
    <source>
        <dbReference type="EMBL" id="SVA20016.1"/>
    </source>
</evidence>
<proteinExistence type="predicted"/>
<dbReference type="Pfam" id="PF04367">
    <property type="entry name" value="DUF502"/>
    <property type="match status" value="1"/>
</dbReference>
<evidence type="ECO:0008006" key="3">
    <source>
        <dbReference type="Google" id="ProtNLM"/>
    </source>
</evidence>
<accession>A0A381TVE3</accession>
<keyword evidence="1" id="KW-0812">Transmembrane</keyword>
<feature type="transmembrane region" description="Helical" evidence="1">
    <location>
        <begin position="49"/>
        <end position="76"/>
    </location>
</feature>
<gene>
    <name evidence="2" type="ORF">METZ01_LOCUS72870</name>
</gene>
<dbReference type="AlphaFoldDB" id="A0A381TVE3"/>
<evidence type="ECO:0000256" key="1">
    <source>
        <dbReference type="SAM" id="Phobius"/>
    </source>
</evidence>
<name>A0A381TVE3_9ZZZZ</name>